<evidence type="ECO:0000259" key="6">
    <source>
        <dbReference type="Pfam" id="PF01694"/>
    </source>
</evidence>
<dbReference type="SUPFAM" id="SSF144091">
    <property type="entry name" value="Rhomboid-like"/>
    <property type="match status" value="1"/>
</dbReference>
<dbReference type="GO" id="GO:0016020">
    <property type="term" value="C:membrane"/>
    <property type="evidence" value="ECO:0007669"/>
    <property type="project" value="UniProtKB-SubCell"/>
</dbReference>
<dbReference type="STRING" id="688.A6E04_18140"/>
<feature type="domain" description="Peptidase S54 rhomboid" evidence="6">
    <location>
        <begin position="34"/>
        <end position="174"/>
    </location>
</feature>
<dbReference type="Pfam" id="PF01694">
    <property type="entry name" value="Rhomboid"/>
    <property type="match status" value="1"/>
</dbReference>
<evidence type="ECO:0000313" key="8">
    <source>
        <dbReference type="Proteomes" id="UP000093523"/>
    </source>
</evidence>
<evidence type="ECO:0000313" key="7">
    <source>
        <dbReference type="EMBL" id="OCH17552.1"/>
    </source>
</evidence>
<protein>
    <submittedName>
        <fullName evidence="7">Rhombosortase</fullName>
    </submittedName>
</protein>
<keyword evidence="4 5" id="KW-0472">Membrane</keyword>
<evidence type="ECO:0000256" key="2">
    <source>
        <dbReference type="ARBA" id="ARBA00022692"/>
    </source>
</evidence>
<reference evidence="7 8" key="1">
    <citation type="submission" date="2016-06" db="EMBL/GenBank/DDBJ databases">
        <authorList>
            <person name="Kjaerup R.B."/>
            <person name="Dalgaard T.S."/>
            <person name="Juul-Madsen H.R."/>
        </authorList>
    </citation>
    <scope>NUCLEOTIDE SEQUENCE [LARGE SCALE GENOMIC DNA]</scope>
    <source>
        <strain evidence="7 8">1S159</strain>
    </source>
</reference>
<keyword evidence="3 5" id="KW-1133">Transmembrane helix</keyword>
<sequence length="186" mass="20254">MIKLLLPILAVLALAQLNVISGYLVWDKSLIINGELWRLVTGNFTHTNLPHLLMNSAALCIFSVIFKDYLNTKKLWGLLLALSVMVGSLLLLSPIERYVGLSGVLHGLFVWAAIEDIKHKRYTGWLLLLGVLAKIGWEQLFGASASTISLINASVATDAHLFGALSGGMLQLCVFLVANKASDDPK</sequence>
<accession>A0A1B9NU41</accession>
<dbReference type="NCBIfam" id="TIGR03902">
    <property type="entry name" value="rhom_GG_sort"/>
    <property type="match status" value="1"/>
</dbReference>
<keyword evidence="2 5" id="KW-0812">Transmembrane</keyword>
<comment type="subcellular location">
    <subcellularLocation>
        <location evidence="1">Membrane</location>
        <topology evidence="1">Multi-pass membrane protein</topology>
    </subcellularLocation>
</comment>
<organism evidence="7 8">
    <name type="scientific">Aliivibrio logei</name>
    <name type="common">Vibrio logei</name>
    <dbReference type="NCBI Taxonomy" id="688"/>
    <lineage>
        <taxon>Bacteria</taxon>
        <taxon>Pseudomonadati</taxon>
        <taxon>Pseudomonadota</taxon>
        <taxon>Gammaproteobacteria</taxon>
        <taxon>Vibrionales</taxon>
        <taxon>Vibrionaceae</taxon>
        <taxon>Aliivibrio</taxon>
    </lineage>
</organism>
<feature type="transmembrane region" description="Helical" evidence="5">
    <location>
        <begin position="75"/>
        <end position="92"/>
    </location>
</feature>
<name>A0A1B9NU41_ALILO</name>
<feature type="transmembrane region" description="Helical" evidence="5">
    <location>
        <begin position="46"/>
        <end position="66"/>
    </location>
</feature>
<dbReference type="PANTHER" id="PTHR43731:SF16">
    <property type="entry name" value="RHOMBOSORTASE"/>
    <property type="match status" value="1"/>
</dbReference>
<dbReference type="InterPro" id="IPR023826">
    <property type="entry name" value="Rhom-like_SP_proteobac"/>
</dbReference>
<dbReference type="Proteomes" id="UP000093523">
    <property type="component" value="Unassembled WGS sequence"/>
</dbReference>
<dbReference type="InterPro" id="IPR050925">
    <property type="entry name" value="Rhomboid_protease_S54"/>
</dbReference>
<comment type="caution">
    <text evidence="7">The sequence shown here is derived from an EMBL/GenBank/DDBJ whole genome shotgun (WGS) entry which is preliminary data.</text>
</comment>
<dbReference type="Gene3D" id="1.20.1540.10">
    <property type="entry name" value="Rhomboid-like"/>
    <property type="match status" value="1"/>
</dbReference>
<evidence type="ECO:0000256" key="1">
    <source>
        <dbReference type="ARBA" id="ARBA00004141"/>
    </source>
</evidence>
<gene>
    <name evidence="7" type="ORF">A6E04_18140</name>
</gene>
<dbReference type="EMBL" id="MAJU01000029">
    <property type="protein sequence ID" value="OCH17552.1"/>
    <property type="molecule type" value="Genomic_DNA"/>
</dbReference>
<feature type="transmembrane region" description="Helical" evidence="5">
    <location>
        <begin position="159"/>
        <end position="178"/>
    </location>
</feature>
<dbReference type="InterPro" id="IPR035952">
    <property type="entry name" value="Rhomboid-like_sf"/>
</dbReference>
<dbReference type="RefSeq" id="WP_012549843.1">
    <property type="nucleotide sequence ID" value="NZ_CAWMPN010000029.1"/>
</dbReference>
<dbReference type="OrthoDB" id="196054at2"/>
<dbReference type="PANTHER" id="PTHR43731">
    <property type="entry name" value="RHOMBOID PROTEASE"/>
    <property type="match status" value="1"/>
</dbReference>
<dbReference type="AlphaFoldDB" id="A0A1B9NU41"/>
<evidence type="ECO:0000256" key="3">
    <source>
        <dbReference type="ARBA" id="ARBA00022989"/>
    </source>
</evidence>
<dbReference type="InterPro" id="IPR022764">
    <property type="entry name" value="Peptidase_S54_rhomboid_dom"/>
</dbReference>
<feature type="transmembrane region" description="Helical" evidence="5">
    <location>
        <begin position="126"/>
        <end position="153"/>
    </location>
</feature>
<proteinExistence type="predicted"/>
<evidence type="ECO:0000256" key="5">
    <source>
        <dbReference type="SAM" id="Phobius"/>
    </source>
</evidence>
<dbReference type="GO" id="GO:0004252">
    <property type="term" value="F:serine-type endopeptidase activity"/>
    <property type="evidence" value="ECO:0007669"/>
    <property type="project" value="InterPro"/>
</dbReference>
<evidence type="ECO:0000256" key="4">
    <source>
        <dbReference type="ARBA" id="ARBA00023136"/>
    </source>
</evidence>